<dbReference type="EMBL" id="LMWU01000001">
    <property type="protein sequence ID" value="KUN74100.1"/>
    <property type="molecule type" value="Genomic_DNA"/>
</dbReference>
<protein>
    <submittedName>
        <fullName evidence="2">Uncharacterized protein</fullName>
    </submittedName>
</protein>
<comment type="caution">
    <text evidence="2">The sequence shown here is derived from an EMBL/GenBank/DDBJ whole genome shotgun (WGS) entry which is preliminary data.</text>
</comment>
<dbReference type="Proteomes" id="UP000053669">
    <property type="component" value="Unassembled WGS sequence"/>
</dbReference>
<dbReference type="AlphaFoldDB" id="A0A117R6Q0"/>
<feature type="transmembrane region" description="Helical" evidence="1">
    <location>
        <begin position="32"/>
        <end position="56"/>
    </location>
</feature>
<accession>A0A117R6Q0</accession>
<proteinExistence type="predicted"/>
<evidence type="ECO:0000313" key="2">
    <source>
        <dbReference type="EMBL" id="KUN74100.1"/>
    </source>
</evidence>
<organism evidence="2 3">
    <name type="scientific">Streptomyces canus</name>
    <dbReference type="NCBI Taxonomy" id="58343"/>
    <lineage>
        <taxon>Bacteria</taxon>
        <taxon>Bacillati</taxon>
        <taxon>Actinomycetota</taxon>
        <taxon>Actinomycetes</taxon>
        <taxon>Kitasatosporales</taxon>
        <taxon>Streptomycetaceae</taxon>
        <taxon>Streptomyces</taxon>
        <taxon>Streptomyces aurantiacus group</taxon>
    </lineage>
</organism>
<name>A0A117R6Q0_9ACTN</name>
<evidence type="ECO:0000256" key="1">
    <source>
        <dbReference type="SAM" id="Phobius"/>
    </source>
</evidence>
<reference evidence="2 3" key="1">
    <citation type="submission" date="2015-10" db="EMBL/GenBank/DDBJ databases">
        <title>Draft genome sequence of Streptomyces canus DSM 40017, type strain for the species Streptomyces canus.</title>
        <authorList>
            <person name="Ruckert C."/>
            <person name="Winkler A."/>
            <person name="Kalinowski J."/>
            <person name="Kampfer P."/>
            <person name="Glaeser S."/>
        </authorList>
    </citation>
    <scope>NUCLEOTIDE SEQUENCE [LARGE SCALE GENOMIC DNA]</scope>
    <source>
        <strain evidence="2 3">DSM 40017</strain>
    </source>
</reference>
<gene>
    <name evidence="2" type="ORF">AQJ46_00450</name>
</gene>
<evidence type="ECO:0000313" key="3">
    <source>
        <dbReference type="Proteomes" id="UP000053669"/>
    </source>
</evidence>
<keyword evidence="1" id="KW-0812">Transmembrane</keyword>
<keyword evidence="1" id="KW-1133">Transmembrane helix</keyword>
<keyword evidence="1" id="KW-0472">Membrane</keyword>
<sequence>MLRSRPRRSRETSGAERAEITYGPVNPFTAMFGALLILLTGSVLLASVAFALVGAVTPAI</sequence>